<keyword evidence="7 12" id="KW-0489">Methyltransferase</keyword>
<dbReference type="GO" id="GO:0070042">
    <property type="term" value="F:rRNA (uridine-N3-)-methyltransferase activity"/>
    <property type="evidence" value="ECO:0007669"/>
    <property type="project" value="TreeGrafter"/>
</dbReference>
<dbReference type="GO" id="GO:0070475">
    <property type="term" value="P:rRNA base methylation"/>
    <property type="evidence" value="ECO:0007669"/>
    <property type="project" value="TreeGrafter"/>
</dbReference>
<evidence type="ECO:0000256" key="9">
    <source>
        <dbReference type="ARBA" id="ARBA00022691"/>
    </source>
</evidence>
<dbReference type="PANTHER" id="PTHR30027:SF3">
    <property type="entry name" value="16S RRNA (URACIL(1498)-N(3))-METHYLTRANSFERASE"/>
    <property type="match status" value="1"/>
</dbReference>
<evidence type="ECO:0000256" key="8">
    <source>
        <dbReference type="ARBA" id="ARBA00022679"/>
    </source>
</evidence>
<dbReference type="CDD" id="cd18084">
    <property type="entry name" value="RsmE-like"/>
    <property type="match status" value="1"/>
</dbReference>
<evidence type="ECO:0000256" key="11">
    <source>
        <dbReference type="ARBA" id="ARBA00047944"/>
    </source>
</evidence>
<dbReference type="Gene3D" id="2.40.240.20">
    <property type="entry name" value="Hypothetical PUA domain-like, domain 1"/>
    <property type="match status" value="1"/>
</dbReference>
<evidence type="ECO:0000256" key="5">
    <source>
        <dbReference type="ARBA" id="ARBA00022490"/>
    </source>
</evidence>
<dbReference type="AlphaFoldDB" id="A0A6B2QYB3"/>
<evidence type="ECO:0000259" key="13">
    <source>
        <dbReference type="Pfam" id="PF04452"/>
    </source>
</evidence>
<evidence type="ECO:0000256" key="2">
    <source>
        <dbReference type="ARBA" id="ARBA00005528"/>
    </source>
</evidence>
<dbReference type="NCBIfam" id="TIGR00046">
    <property type="entry name" value="RsmE family RNA methyltransferase"/>
    <property type="match status" value="1"/>
</dbReference>
<dbReference type="EC" id="2.1.1.193" evidence="3 12"/>
<dbReference type="InterPro" id="IPR046886">
    <property type="entry name" value="RsmE_MTase_dom"/>
</dbReference>
<comment type="catalytic activity">
    <reaction evidence="11 12">
        <text>uridine(1498) in 16S rRNA + S-adenosyl-L-methionine = N(3)-methyluridine(1498) in 16S rRNA + S-adenosyl-L-homocysteine + H(+)</text>
        <dbReference type="Rhea" id="RHEA:42920"/>
        <dbReference type="Rhea" id="RHEA-COMP:10283"/>
        <dbReference type="Rhea" id="RHEA-COMP:10284"/>
        <dbReference type="ChEBI" id="CHEBI:15378"/>
        <dbReference type="ChEBI" id="CHEBI:57856"/>
        <dbReference type="ChEBI" id="CHEBI:59789"/>
        <dbReference type="ChEBI" id="CHEBI:65315"/>
        <dbReference type="ChEBI" id="CHEBI:74502"/>
        <dbReference type="EC" id="2.1.1.193"/>
    </reaction>
</comment>
<keyword evidence="9 12" id="KW-0949">S-adenosyl-L-methionine</keyword>
<dbReference type="InterPro" id="IPR029026">
    <property type="entry name" value="tRNA_m1G_MTases_N"/>
</dbReference>
<dbReference type="InterPro" id="IPR015947">
    <property type="entry name" value="PUA-like_sf"/>
</dbReference>
<keyword evidence="6 12" id="KW-0698">rRNA processing</keyword>
<accession>A0A6B2QYB3</accession>
<name>A0A6B2QYB3_9BURK</name>
<dbReference type="PIRSF" id="PIRSF015601">
    <property type="entry name" value="MTase_slr0722"/>
    <property type="match status" value="1"/>
</dbReference>
<dbReference type="Pfam" id="PF04452">
    <property type="entry name" value="Methyltrans_RNA"/>
    <property type="match status" value="1"/>
</dbReference>
<keyword evidence="8 12" id="KW-0808">Transferase</keyword>
<evidence type="ECO:0000256" key="1">
    <source>
        <dbReference type="ARBA" id="ARBA00004496"/>
    </source>
</evidence>
<dbReference type="NCBIfam" id="NF008692">
    <property type="entry name" value="PRK11713.1-5"/>
    <property type="match status" value="1"/>
</dbReference>
<protein>
    <recommendedName>
        <fullName evidence="4 12">Ribosomal RNA small subunit methyltransferase E</fullName>
        <ecNumber evidence="3 12">2.1.1.193</ecNumber>
    </recommendedName>
</protein>
<evidence type="ECO:0000313" key="14">
    <source>
        <dbReference type="EMBL" id="NDY82972.1"/>
    </source>
</evidence>
<comment type="subcellular location">
    <subcellularLocation>
        <location evidence="1 12">Cytoplasm</location>
    </subcellularLocation>
</comment>
<dbReference type="SUPFAM" id="SSF88697">
    <property type="entry name" value="PUA domain-like"/>
    <property type="match status" value="1"/>
</dbReference>
<dbReference type="GO" id="GO:0005737">
    <property type="term" value="C:cytoplasm"/>
    <property type="evidence" value="ECO:0007669"/>
    <property type="project" value="UniProtKB-SubCell"/>
</dbReference>
<dbReference type="SUPFAM" id="SSF75217">
    <property type="entry name" value="alpha/beta knot"/>
    <property type="match status" value="1"/>
</dbReference>
<evidence type="ECO:0000256" key="6">
    <source>
        <dbReference type="ARBA" id="ARBA00022552"/>
    </source>
</evidence>
<comment type="function">
    <text evidence="10 12">Specifically methylates the N3 position of the uracil ring of uridine 1498 (m3U1498) in 16S rRNA. Acts on the fully assembled 30S ribosomal subunit.</text>
</comment>
<comment type="caution">
    <text evidence="14">The sequence shown here is derived from an EMBL/GenBank/DDBJ whole genome shotgun (WGS) entry which is preliminary data.</text>
</comment>
<dbReference type="RefSeq" id="WP_163653302.1">
    <property type="nucleotide sequence ID" value="NZ_JAAGRN010000004.1"/>
</dbReference>
<dbReference type="EMBL" id="JAAGRN010000004">
    <property type="protein sequence ID" value="NDY82972.1"/>
    <property type="molecule type" value="Genomic_DNA"/>
</dbReference>
<dbReference type="Gene3D" id="3.40.1280.10">
    <property type="match status" value="1"/>
</dbReference>
<dbReference type="PANTHER" id="PTHR30027">
    <property type="entry name" value="RIBOSOMAL RNA SMALL SUBUNIT METHYLTRANSFERASE E"/>
    <property type="match status" value="1"/>
</dbReference>
<evidence type="ECO:0000256" key="3">
    <source>
        <dbReference type="ARBA" id="ARBA00012328"/>
    </source>
</evidence>
<sequence>MATPRFYCPEPITANRTVALPAALAHHVHVLRLATGCQVTLFDGNGGEIAGELDFVGKNPVVHLGDHILREAELGGSITLVQGLPSGDKMDWVIEKAVELGVTRVIPVAAQRSVLQLSGSRLEKRLVHWQKLIQAASEQCGRNRLMQIEAPLPLEKVAELPGLTNPMLCDPEGEYSLADALLKQPESAQPQQAISFLVGPEGGWSQQELVTANRTGLKTIRFGARVMRTETAGLALVAAATALLGW</sequence>
<dbReference type="InterPro" id="IPR006700">
    <property type="entry name" value="RsmE"/>
</dbReference>
<gene>
    <name evidence="14" type="ORF">G3I67_06995</name>
</gene>
<dbReference type="InterPro" id="IPR029028">
    <property type="entry name" value="Alpha/beta_knot_MTases"/>
</dbReference>
<evidence type="ECO:0000256" key="12">
    <source>
        <dbReference type="PIRNR" id="PIRNR015601"/>
    </source>
</evidence>
<reference evidence="14" key="1">
    <citation type="submission" date="2020-02" db="EMBL/GenBank/DDBJ databases">
        <authorList>
            <person name="Chen W.-M."/>
        </authorList>
    </citation>
    <scope>NUCLEOTIDE SEQUENCE</scope>
    <source>
        <strain evidence="14">NBD-18</strain>
    </source>
</reference>
<feature type="domain" description="Ribosomal RNA small subunit methyltransferase E methyltransferase" evidence="13">
    <location>
        <begin position="77"/>
        <end position="239"/>
    </location>
</feature>
<comment type="similarity">
    <text evidence="2 12">Belongs to the RNA methyltransferase RsmE family.</text>
</comment>
<proteinExistence type="inferred from homology"/>
<keyword evidence="5 12" id="KW-0963">Cytoplasm</keyword>
<evidence type="ECO:0000256" key="7">
    <source>
        <dbReference type="ARBA" id="ARBA00022603"/>
    </source>
</evidence>
<evidence type="ECO:0000256" key="4">
    <source>
        <dbReference type="ARBA" id="ARBA00013673"/>
    </source>
</evidence>
<evidence type="ECO:0000256" key="10">
    <source>
        <dbReference type="ARBA" id="ARBA00025699"/>
    </source>
</evidence>
<organism evidence="14">
    <name type="scientific">Sheuella amnicola</name>
    <dbReference type="NCBI Taxonomy" id="2707330"/>
    <lineage>
        <taxon>Bacteria</taxon>
        <taxon>Pseudomonadati</taxon>
        <taxon>Pseudomonadota</taxon>
        <taxon>Betaproteobacteria</taxon>
        <taxon>Burkholderiales</taxon>
        <taxon>Alcaligenaceae</taxon>
        <taxon>Sheuella</taxon>
    </lineage>
</organism>